<protein>
    <submittedName>
        <fullName evidence="1">Uncharacterized protein</fullName>
    </submittedName>
</protein>
<name>A0ABS8L7L2_9XANT</name>
<dbReference type="Proteomes" id="UP001430544">
    <property type="component" value="Unassembled WGS sequence"/>
</dbReference>
<dbReference type="EMBL" id="JAJIUN010000030">
    <property type="protein sequence ID" value="MCC8621743.1"/>
    <property type="molecule type" value="Genomic_DNA"/>
</dbReference>
<proteinExistence type="predicted"/>
<dbReference type="RefSeq" id="WP_155616220.1">
    <property type="nucleotide sequence ID" value="NZ_CP018470.1"/>
</dbReference>
<accession>A0ABS8L7L2</accession>
<dbReference type="SUPFAM" id="SSF56112">
    <property type="entry name" value="Protein kinase-like (PK-like)"/>
    <property type="match status" value="1"/>
</dbReference>
<comment type="caution">
    <text evidence="1">The sequence shown here is derived from an EMBL/GenBank/DDBJ whole genome shotgun (WGS) entry which is preliminary data.</text>
</comment>
<sequence>MLRSITYKCQRPELIKSLEALKPGAMEIEDGFLPVQLEAVYEGEPLSLHDMKPIGSGKAGSAYVVRLANEFERAGEKCGRDFVFKAMLCTDPDNMMPGRLKHLLVQGTDVPKELVSLEKASTYKEYQMAASLDAGSRVIRAYGLVQMNDVFGILLEKIEGITVRDLIVHASAALKQSKITASEYLDLARQLMADVLIAVSCCEDANAKGFVVLAKRGVVERTHAWTEH</sequence>
<dbReference type="InterPro" id="IPR011009">
    <property type="entry name" value="Kinase-like_dom_sf"/>
</dbReference>
<organism evidence="1 2">
    <name type="scientific">Xanthomonas vesicatoria</name>
    <dbReference type="NCBI Taxonomy" id="56460"/>
    <lineage>
        <taxon>Bacteria</taxon>
        <taxon>Pseudomonadati</taxon>
        <taxon>Pseudomonadota</taxon>
        <taxon>Gammaproteobacteria</taxon>
        <taxon>Lysobacterales</taxon>
        <taxon>Lysobacteraceae</taxon>
        <taxon>Xanthomonas</taxon>
    </lineage>
</organism>
<gene>
    <name evidence="1" type="ORF">LN473_07060</name>
</gene>
<evidence type="ECO:0000313" key="2">
    <source>
        <dbReference type="Proteomes" id="UP001430544"/>
    </source>
</evidence>
<reference evidence="1" key="1">
    <citation type="submission" date="2021-11" db="EMBL/GenBank/DDBJ databases">
        <title>Genome resources and taxonomic validation of 89 Xanthomonas strains.</title>
        <authorList>
            <person name="Tambong J.T."/>
        </authorList>
    </citation>
    <scope>NUCLEOTIDE SEQUENCE</scope>
    <source>
        <strain evidence="1">Bv 5-4A</strain>
    </source>
</reference>
<keyword evidence="2" id="KW-1185">Reference proteome</keyword>
<evidence type="ECO:0000313" key="1">
    <source>
        <dbReference type="EMBL" id="MCC8621743.1"/>
    </source>
</evidence>